<accession>A0AA39S5H4</accession>
<comment type="caution">
    <text evidence="8">The sequence shown here is derived from an EMBL/GenBank/DDBJ whole genome shotgun (WGS) entry which is preliminary data.</text>
</comment>
<keyword evidence="5 7" id="KW-1133">Transmembrane helix</keyword>
<keyword evidence="7" id="KW-0934">Plastid</keyword>
<dbReference type="Proteomes" id="UP001168877">
    <property type="component" value="Unassembled WGS sequence"/>
</dbReference>
<proteinExistence type="inferred from homology"/>
<dbReference type="PANTHER" id="PTHR33510:SF12">
    <property type="entry name" value="PROTEIN TIC 20-IV, CHLOROPLASTIC"/>
    <property type="match status" value="1"/>
</dbReference>
<keyword evidence="4" id="KW-1001">Plastid inner membrane</keyword>
<evidence type="ECO:0000256" key="6">
    <source>
        <dbReference type="ARBA" id="ARBA00023136"/>
    </source>
</evidence>
<feature type="transmembrane region" description="Helical" evidence="7">
    <location>
        <begin position="233"/>
        <end position="253"/>
    </location>
</feature>
<keyword evidence="7" id="KW-0150">Chloroplast</keyword>
<organism evidence="8 9">
    <name type="scientific">Acer saccharum</name>
    <name type="common">Sugar maple</name>
    <dbReference type="NCBI Taxonomy" id="4024"/>
    <lineage>
        <taxon>Eukaryota</taxon>
        <taxon>Viridiplantae</taxon>
        <taxon>Streptophyta</taxon>
        <taxon>Embryophyta</taxon>
        <taxon>Tracheophyta</taxon>
        <taxon>Spermatophyta</taxon>
        <taxon>Magnoliopsida</taxon>
        <taxon>eudicotyledons</taxon>
        <taxon>Gunneridae</taxon>
        <taxon>Pentapetalae</taxon>
        <taxon>rosids</taxon>
        <taxon>malvids</taxon>
        <taxon>Sapindales</taxon>
        <taxon>Sapindaceae</taxon>
        <taxon>Hippocastanoideae</taxon>
        <taxon>Acereae</taxon>
        <taxon>Acer</taxon>
    </lineage>
</organism>
<keyword evidence="3 7" id="KW-0812">Transmembrane</keyword>
<dbReference type="AlphaFoldDB" id="A0AA39S5H4"/>
<feature type="transmembrane region" description="Helical" evidence="7">
    <location>
        <begin position="202"/>
        <end position="221"/>
    </location>
</feature>
<evidence type="ECO:0000313" key="9">
    <source>
        <dbReference type="Proteomes" id="UP001168877"/>
    </source>
</evidence>
<dbReference type="EMBL" id="JAUESC010000383">
    <property type="protein sequence ID" value="KAK0584690.1"/>
    <property type="molecule type" value="Genomic_DNA"/>
</dbReference>
<comment type="subcellular location">
    <subcellularLocation>
        <location evidence="1">Plastid</location>
        <location evidence="1">Chloroplast inner membrane</location>
        <topology evidence="1">Multi-pass membrane protein</topology>
    </subcellularLocation>
    <subcellularLocation>
        <location evidence="7">Plastid</location>
        <location evidence="7">Chloroplast membrane</location>
        <topology evidence="7">Multi-pass membrane protein</topology>
    </subcellularLocation>
</comment>
<evidence type="ECO:0000256" key="5">
    <source>
        <dbReference type="ARBA" id="ARBA00022989"/>
    </source>
</evidence>
<evidence type="ECO:0000256" key="3">
    <source>
        <dbReference type="ARBA" id="ARBA00022692"/>
    </source>
</evidence>
<evidence type="ECO:0000256" key="2">
    <source>
        <dbReference type="ARBA" id="ARBA00009596"/>
    </source>
</evidence>
<feature type="transmembrane region" description="Helical" evidence="7">
    <location>
        <begin position="127"/>
        <end position="150"/>
    </location>
</feature>
<feature type="transmembrane region" description="Helical" evidence="7">
    <location>
        <begin position="170"/>
        <end position="190"/>
    </location>
</feature>
<evidence type="ECO:0000313" key="8">
    <source>
        <dbReference type="EMBL" id="KAK0584690.1"/>
    </source>
</evidence>
<evidence type="ECO:0000256" key="7">
    <source>
        <dbReference type="RuleBase" id="RU367003"/>
    </source>
</evidence>
<keyword evidence="6 7" id="KW-0472">Membrane</keyword>
<gene>
    <name evidence="8" type="ORF">LWI29_017162</name>
</gene>
<evidence type="ECO:0000256" key="1">
    <source>
        <dbReference type="ARBA" id="ARBA00004478"/>
    </source>
</evidence>
<keyword evidence="9" id="KW-1185">Reference proteome</keyword>
<protein>
    <recommendedName>
        <fullName evidence="7">Protein TIC 20</fullName>
    </recommendedName>
</protein>
<dbReference type="Pfam" id="PF16166">
    <property type="entry name" value="TIC20"/>
    <property type="match status" value="1"/>
</dbReference>
<dbReference type="GO" id="GO:0009706">
    <property type="term" value="C:chloroplast inner membrane"/>
    <property type="evidence" value="ECO:0007669"/>
    <property type="project" value="UniProtKB-SubCell"/>
</dbReference>
<name>A0AA39S5H4_ACESA</name>
<comment type="similarity">
    <text evidence="2 7">Belongs to the Tic20 family.</text>
</comment>
<comment type="function">
    <text evidence="7">Involved in protein precursor import into chloroplasts.</text>
</comment>
<dbReference type="PANTHER" id="PTHR33510">
    <property type="entry name" value="PROTEIN TIC 20-II, CHLOROPLASTIC"/>
    <property type="match status" value="1"/>
</dbReference>
<sequence>MATTVAAQTSRNLLNSSPFLAPVAVSAAGCRYKNVIQERCVQTLKACRPSVFACNSDVSYPNLSISTSSQISAGTPLSHISSTSSLFLSGEQETSNPRGQRSLVPLRAASKETFSFRIPAVKEKPEWWWRTLACIPYLIALQISDVGYYLQPFSQHYELFENLIFYVPGAITRLPSWFTLMYCYLAYCWVVKNKDWPLFFRFHLMMGMLLETGLQICWYTFNFMPLIHYNGKFGMQFWAAMGFAYITVLLQCVRAAISGSFIHIPFVSEAAFIHSLFHIGGYHRPF</sequence>
<evidence type="ECO:0000256" key="4">
    <source>
        <dbReference type="ARBA" id="ARBA00022780"/>
    </source>
</evidence>
<reference evidence="8" key="1">
    <citation type="journal article" date="2022" name="Plant J.">
        <title>Strategies of tolerance reflected in two North American maple genomes.</title>
        <authorList>
            <person name="McEvoy S.L."/>
            <person name="Sezen U.U."/>
            <person name="Trouern-Trend A."/>
            <person name="McMahon S.M."/>
            <person name="Schaberg P.G."/>
            <person name="Yang J."/>
            <person name="Wegrzyn J.L."/>
            <person name="Swenson N.G."/>
        </authorList>
    </citation>
    <scope>NUCLEOTIDE SEQUENCE</scope>
    <source>
        <strain evidence="8">NS2018</strain>
    </source>
</reference>
<dbReference type="InterPro" id="IPR005691">
    <property type="entry name" value="Tic20"/>
</dbReference>
<reference evidence="8" key="2">
    <citation type="submission" date="2023-06" db="EMBL/GenBank/DDBJ databases">
        <authorList>
            <person name="Swenson N.G."/>
            <person name="Wegrzyn J.L."/>
            <person name="Mcevoy S.L."/>
        </authorList>
    </citation>
    <scope>NUCLEOTIDE SEQUENCE</scope>
    <source>
        <strain evidence="8">NS2018</strain>
        <tissue evidence="8">Leaf</tissue>
    </source>
</reference>